<sequence length="1053" mass="116592">MHMVVSEACGELAEFTFIHCLTSWIPEVRPIESVDLQKTWDFLQGAIPVFTHQAPKDTSDPAQMHEPEKGVTDIVVCANYQAFQRENKSQVADSSQLLRRYGLSLLLNHVVLLTRTRSCPLEAPPKPPPVPRWKLIRPQNKNVATSEPQKCASPAPEHFIGFASAFVSDGADGTPEMLSSIGSALVSIAETPDSAPHAPDSPNSHEETQVTTAEDKKKDNDDISDDKHETSIKTSAVDKPILRETWVVLDDFAKLFQTLLVFHKPHVYPHNIKQSHFKSNVMSKTTQHGSGTSSSSSLHTGSPAIASPECLDVSGVYYLCVDGLQPSEVIVSFSALHPVGENETSLSARSAVFAALPHSWTCLQSHLPQILIKTASSKAAVLQLPAGRHVLRIHVRASLGYNFHLCCKTSFIFGDEESVMSHLTKEGARFTQQASSIFSALSALVTSFCDEEQQPALRKTLREAHCPQNITTVQDKWKHDKVFNAAVYHMFCKALDRDLTPQERFVVQALTADPLLFANEQSHAHADSKAPEKWTNRQPTDPETKAATVLQAGFKGHLVREVLNASKPGTEKNLLVFNTVSDMLANIEKEANNNAAFLLRYIVDNSEKKAELYPFQQDEWSTLTYADYSVTIPETANSWLLVFREVLIVPEEMLLVPNISCPLPNVLLRVINNDTGKELDLVCNKVPPHIYQPNKLGFTFVADVITPETPPVGAKWRMRLIGCKKKDLPKLSNGNQLSSFLAKEVRDYYIPKSNCLICRYCVQVTTDVVATIQFETSKSDVLVRLSVLDQEQEVTSNTGKGLVVLPVVFFLANNDTGPSDSEQKDQDGSPNKASPRESDDGDDGNAEKSSVSSSDHEQLSPSNTKVHKYMVQAEVLYQSWDLDEFSLSLIQSLQDLEKSEMKESKDADSKRSSTTASKSHDGHKSGAPKGSHKGKGKKGKEGAAALSKSGSKLQTSLDLTKPNWTLRVVTDTSQSESMEMKEDREREEEIKAMKETWETSEPGRAAKASESRSRFLNQEKEKAEKTESQDPDALKPDPSKTFTPNTDFSHYTR</sequence>
<dbReference type="PANTHER" id="PTHR46298">
    <property type="entry name" value="ANDROGLOBIN"/>
    <property type="match status" value="1"/>
</dbReference>
<proteinExistence type="predicted"/>
<feature type="region of interest" description="Disordered" evidence="1">
    <location>
        <begin position="900"/>
        <end position="1053"/>
    </location>
</feature>
<feature type="region of interest" description="Disordered" evidence="1">
    <location>
        <begin position="522"/>
        <end position="542"/>
    </location>
</feature>
<feature type="compositionally biased region" description="Low complexity" evidence="1">
    <location>
        <begin position="942"/>
        <end position="952"/>
    </location>
</feature>
<dbReference type="InterPro" id="IPR053033">
    <property type="entry name" value="Androglobin-like"/>
</dbReference>
<dbReference type="Pfam" id="PF22068">
    <property type="entry name" value="Androglobin_II"/>
    <property type="match status" value="1"/>
</dbReference>
<dbReference type="Pfam" id="PF22070">
    <property type="entry name" value="Androglobin_V"/>
    <property type="match status" value="2"/>
</dbReference>
<keyword evidence="4" id="KW-1185">Reference proteome</keyword>
<feature type="compositionally biased region" description="Basic and acidic residues" evidence="1">
    <location>
        <begin position="1007"/>
        <end position="1038"/>
    </location>
</feature>
<dbReference type="PROSITE" id="PS52042">
    <property type="entry name" value="GLOBIN_CP_ADGB"/>
    <property type="match status" value="1"/>
</dbReference>
<dbReference type="InterPro" id="IPR057249">
    <property type="entry name" value="Globin_CP_ADGB"/>
</dbReference>
<reference evidence="3" key="2">
    <citation type="submission" date="2025-08" db="UniProtKB">
        <authorList>
            <consortium name="Ensembl"/>
        </authorList>
    </citation>
    <scope>IDENTIFICATION</scope>
</reference>
<feature type="region of interest" description="Disordered" evidence="1">
    <location>
        <begin position="816"/>
        <end position="865"/>
    </location>
</feature>
<feature type="region of interest" description="Disordered" evidence="1">
    <location>
        <begin position="281"/>
        <end position="300"/>
    </location>
</feature>
<feature type="compositionally biased region" description="Polar residues" evidence="1">
    <location>
        <begin position="1040"/>
        <end position="1053"/>
    </location>
</feature>
<dbReference type="InterPro" id="IPR054093">
    <property type="entry name" value="Androglobin_II"/>
</dbReference>
<evidence type="ECO:0000259" key="2">
    <source>
        <dbReference type="PROSITE" id="PS52042"/>
    </source>
</evidence>
<dbReference type="PROSITE" id="PS50096">
    <property type="entry name" value="IQ"/>
    <property type="match status" value="1"/>
</dbReference>
<feature type="compositionally biased region" description="Low complexity" evidence="1">
    <location>
        <begin position="283"/>
        <end position="300"/>
    </location>
</feature>
<dbReference type="Proteomes" id="UP000694680">
    <property type="component" value="Chromosome 24"/>
</dbReference>
<feature type="compositionally biased region" description="Basic and acidic residues" evidence="1">
    <location>
        <begin position="203"/>
        <end position="228"/>
    </location>
</feature>
<accession>A0A8C5I3N5</accession>
<evidence type="ECO:0000256" key="1">
    <source>
        <dbReference type="SAM" id="MobiDB-lite"/>
    </source>
</evidence>
<organism evidence="3 4">
    <name type="scientific">Gouania willdenowi</name>
    <name type="common">Blunt-snouted clingfish</name>
    <name type="synonym">Lepadogaster willdenowi</name>
    <dbReference type="NCBI Taxonomy" id="441366"/>
    <lineage>
        <taxon>Eukaryota</taxon>
        <taxon>Metazoa</taxon>
        <taxon>Chordata</taxon>
        <taxon>Craniata</taxon>
        <taxon>Vertebrata</taxon>
        <taxon>Euteleostomi</taxon>
        <taxon>Actinopterygii</taxon>
        <taxon>Neopterygii</taxon>
        <taxon>Teleostei</taxon>
        <taxon>Neoteleostei</taxon>
        <taxon>Acanthomorphata</taxon>
        <taxon>Ovalentaria</taxon>
        <taxon>Blenniimorphae</taxon>
        <taxon>Blenniiformes</taxon>
        <taxon>Gobiesocoidei</taxon>
        <taxon>Gobiesocidae</taxon>
        <taxon>Gobiesocinae</taxon>
        <taxon>Gouania</taxon>
    </lineage>
</organism>
<dbReference type="CDD" id="cd22307">
    <property type="entry name" value="Adgb_C_mid-like"/>
    <property type="match status" value="1"/>
</dbReference>
<feature type="compositionally biased region" description="Basic and acidic residues" evidence="1">
    <location>
        <begin position="978"/>
        <end position="997"/>
    </location>
</feature>
<feature type="region of interest" description="Disordered" evidence="1">
    <location>
        <begin position="191"/>
        <end position="228"/>
    </location>
</feature>
<feature type="compositionally biased region" description="Basic and acidic residues" evidence="1">
    <location>
        <begin position="900"/>
        <end position="911"/>
    </location>
</feature>
<gene>
    <name evidence="3" type="primary">adgb</name>
</gene>
<reference evidence="3" key="3">
    <citation type="submission" date="2025-09" db="UniProtKB">
        <authorList>
            <consortium name="Ensembl"/>
        </authorList>
    </citation>
    <scope>IDENTIFICATION</scope>
</reference>
<feature type="domain" description="Globin" evidence="2">
    <location>
        <begin position="404"/>
        <end position="605"/>
    </location>
</feature>
<feature type="compositionally biased region" description="Polar residues" evidence="1">
    <location>
        <begin position="847"/>
        <end position="864"/>
    </location>
</feature>
<protein>
    <recommendedName>
        <fullName evidence="2">Globin domain-containing protein</fullName>
    </recommendedName>
</protein>
<dbReference type="Pfam" id="PF22069">
    <property type="entry name" value="Androglobin_IV"/>
    <property type="match status" value="1"/>
</dbReference>
<name>A0A8C5I3N5_GOUWI</name>
<dbReference type="InterPro" id="IPR054094">
    <property type="entry name" value="Androglobin_IV"/>
</dbReference>
<dbReference type="AlphaFoldDB" id="A0A8C5I3N5"/>
<dbReference type="InterPro" id="IPR054095">
    <property type="entry name" value="Androglobin_V"/>
</dbReference>
<evidence type="ECO:0000313" key="4">
    <source>
        <dbReference type="Proteomes" id="UP000694680"/>
    </source>
</evidence>
<reference evidence="3" key="1">
    <citation type="submission" date="2020-06" db="EMBL/GenBank/DDBJ databases">
        <authorList>
            <consortium name="Wellcome Sanger Institute Data Sharing"/>
        </authorList>
    </citation>
    <scope>NUCLEOTIDE SEQUENCE [LARGE SCALE GENOMIC DNA]</scope>
</reference>
<dbReference type="PANTHER" id="PTHR46298:SF1">
    <property type="entry name" value="ANDROGLOBIN"/>
    <property type="match status" value="1"/>
</dbReference>
<evidence type="ECO:0000313" key="3">
    <source>
        <dbReference type="Ensembl" id="ENSGWIP00000054926.1"/>
    </source>
</evidence>
<dbReference type="Ensembl" id="ENSGWIT00000059166.1">
    <property type="protein sequence ID" value="ENSGWIP00000054926.1"/>
    <property type="gene ID" value="ENSGWIG00000026195.1"/>
</dbReference>